<dbReference type="AlphaFoldDB" id="A0A674BUR1"/>
<proteinExistence type="predicted"/>
<dbReference type="Gene3D" id="3.30.420.10">
    <property type="entry name" value="Ribonuclease H-like superfamily/Ribonuclease H"/>
    <property type="match status" value="1"/>
</dbReference>
<dbReference type="GO" id="GO:0003676">
    <property type="term" value="F:nucleic acid binding"/>
    <property type="evidence" value="ECO:0007669"/>
    <property type="project" value="InterPro"/>
</dbReference>
<evidence type="ECO:0000313" key="1">
    <source>
        <dbReference type="Ensembl" id="ENSSTUP00000074868.1"/>
    </source>
</evidence>
<protein>
    <recommendedName>
        <fullName evidence="3">Tc1-like transposase DDE domain-containing protein</fullName>
    </recommendedName>
</protein>
<dbReference type="Proteomes" id="UP000472277">
    <property type="component" value="Chromosome 11"/>
</dbReference>
<keyword evidence="2" id="KW-1185">Reference proteome</keyword>
<dbReference type="GeneTree" id="ENSGT01150000288728"/>
<dbReference type="InParanoid" id="A0A674BUR1"/>
<dbReference type="Ensembl" id="ENSSTUT00000079592.1">
    <property type="protein sequence ID" value="ENSSTUP00000074868.1"/>
    <property type="gene ID" value="ENSSTUG00000032871.1"/>
</dbReference>
<dbReference type="InterPro" id="IPR036397">
    <property type="entry name" value="RNaseH_sf"/>
</dbReference>
<reference evidence="1" key="2">
    <citation type="submission" date="2025-09" db="UniProtKB">
        <authorList>
            <consortium name="Ensembl"/>
        </authorList>
    </citation>
    <scope>IDENTIFICATION</scope>
</reference>
<dbReference type="OMA" id="DIHTLPC"/>
<evidence type="ECO:0000313" key="2">
    <source>
        <dbReference type="Proteomes" id="UP000472277"/>
    </source>
</evidence>
<evidence type="ECO:0008006" key="3">
    <source>
        <dbReference type="Google" id="ProtNLM"/>
    </source>
</evidence>
<name>A0A674BUR1_SALTR</name>
<accession>A0A674BUR1</accession>
<organism evidence="1 2">
    <name type="scientific">Salmo trutta</name>
    <name type="common">Brown trout</name>
    <dbReference type="NCBI Taxonomy" id="8032"/>
    <lineage>
        <taxon>Eukaryota</taxon>
        <taxon>Metazoa</taxon>
        <taxon>Chordata</taxon>
        <taxon>Craniata</taxon>
        <taxon>Vertebrata</taxon>
        <taxon>Euteleostomi</taxon>
        <taxon>Actinopterygii</taxon>
        <taxon>Neopterygii</taxon>
        <taxon>Teleostei</taxon>
        <taxon>Protacanthopterygii</taxon>
        <taxon>Salmoniformes</taxon>
        <taxon>Salmonidae</taxon>
        <taxon>Salmoninae</taxon>
        <taxon>Salmo</taxon>
    </lineage>
</organism>
<reference evidence="1" key="1">
    <citation type="submission" date="2025-08" db="UniProtKB">
        <authorList>
            <consortium name="Ensembl"/>
        </authorList>
    </citation>
    <scope>IDENTIFICATION</scope>
</reference>
<sequence>MFQHNNAEPHVTRICTQFLEAENVPVLPWPAYSPGMSPIEHVWDALDQHVR</sequence>